<dbReference type="SUPFAM" id="SSF52425">
    <property type="entry name" value="Cryptochrome/photolyase, N-terminal domain"/>
    <property type="match status" value="1"/>
</dbReference>
<dbReference type="PANTHER" id="PTHR11455">
    <property type="entry name" value="CRYPTOCHROME"/>
    <property type="match status" value="1"/>
</dbReference>
<dbReference type="Pfam" id="PF03441">
    <property type="entry name" value="FAD_binding_7"/>
    <property type="match status" value="1"/>
</dbReference>
<evidence type="ECO:0000256" key="2">
    <source>
        <dbReference type="ARBA" id="ARBA00022630"/>
    </source>
</evidence>
<feature type="non-terminal residue" evidence="7">
    <location>
        <position position="1"/>
    </location>
</feature>
<dbReference type="GO" id="GO:0032922">
    <property type="term" value="P:circadian regulation of gene expression"/>
    <property type="evidence" value="ECO:0007669"/>
    <property type="project" value="TreeGrafter"/>
</dbReference>
<dbReference type="InterPro" id="IPR036155">
    <property type="entry name" value="Crypto/Photolyase_N_sf"/>
</dbReference>
<dbReference type="GO" id="GO:0043153">
    <property type="term" value="P:entrainment of circadian clock by photoperiod"/>
    <property type="evidence" value="ECO:0007669"/>
    <property type="project" value="TreeGrafter"/>
</dbReference>
<proteinExistence type="inferred from homology"/>
<dbReference type="GO" id="GO:0003677">
    <property type="term" value="F:DNA binding"/>
    <property type="evidence" value="ECO:0007669"/>
    <property type="project" value="TreeGrafter"/>
</dbReference>
<keyword evidence="8" id="KW-1185">Reference proteome</keyword>
<dbReference type="InterPro" id="IPR006050">
    <property type="entry name" value="DNA_photolyase_N"/>
</dbReference>
<dbReference type="GO" id="GO:0005737">
    <property type="term" value="C:cytoplasm"/>
    <property type="evidence" value="ECO:0007669"/>
    <property type="project" value="TreeGrafter"/>
</dbReference>
<dbReference type="AlphaFoldDB" id="A0A8X7XL52"/>
<feature type="domain" description="Photolyase/cryptochrome alpha/beta" evidence="6">
    <location>
        <begin position="3"/>
        <end position="132"/>
    </location>
</feature>
<dbReference type="Gene3D" id="1.10.579.10">
    <property type="entry name" value="DNA Cyclobutane Dipyrimidine Photolyase, subunit A, domain 3"/>
    <property type="match status" value="1"/>
</dbReference>
<comment type="caution">
    <text evidence="7">The sequence shown here is derived from an EMBL/GenBank/DDBJ whole genome shotgun (WGS) entry which is preliminary data.</text>
</comment>
<feature type="non-terminal residue" evidence="7">
    <location>
        <position position="360"/>
    </location>
</feature>
<dbReference type="Gene3D" id="3.40.50.620">
    <property type="entry name" value="HUPs"/>
    <property type="match status" value="1"/>
</dbReference>
<dbReference type="InterPro" id="IPR005101">
    <property type="entry name" value="Cryptochr/Photolyase_FAD-bd"/>
</dbReference>
<evidence type="ECO:0000256" key="3">
    <source>
        <dbReference type="ARBA" id="ARBA00022827"/>
    </source>
</evidence>
<evidence type="ECO:0000259" key="6">
    <source>
        <dbReference type="PROSITE" id="PS51645"/>
    </source>
</evidence>
<dbReference type="InterPro" id="IPR036134">
    <property type="entry name" value="Crypto/Photolyase_FAD-like_sf"/>
</dbReference>
<dbReference type="Proteomes" id="UP000886611">
    <property type="component" value="Unassembled WGS sequence"/>
</dbReference>
<dbReference type="GO" id="GO:0071949">
    <property type="term" value="F:FAD binding"/>
    <property type="evidence" value="ECO:0007669"/>
    <property type="project" value="TreeGrafter"/>
</dbReference>
<dbReference type="Gene3D" id="1.25.40.80">
    <property type="match status" value="1"/>
</dbReference>
<dbReference type="Pfam" id="PF00875">
    <property type="entry name" value="DNA_photolyase"/>
    <property type="match status" value="1"/>
</dbReference>
<dbReference type="PRINTS" id="PR00147">
    <property type="entry name" value="DNAPHOTLYASE"/>
</dbReference>
<comment type="similarity">
    <text evidence="1">Belongs to the DNA photolyase class-1 family.</text>
</comment>
<gene>
    <name evidence="7" type="primary">Cry2_1</name>
    <name evidence="7" type="ORF">GTO96_0023121</name>
</gene>
<evidence type="ECO:0000313" key="7">
    <source>
        <dbReference type="EMBL" id="KAG2470017.1"/>
    </source>
</evidence>
<name>A0A8X7XL52_POLSE</name>
<feature type="binding site" evidence="5">
    <location>
        <begin position="283"/>
        <end position="285"/>
    </location>
    <ligand>
        <name>FAD</name>
        <dbReference type="ChEBI" id="CHEBI:57692"/>
    </ligand>
</feature>
<evidence type="ECO:0000313" key="8">
    <source>
        <dbReference type="Proteomes" id="UP000886611"/>
    </source>
</evidence>
<dbReference type="InterPro" id="IPR002081">
    <property type="entry name" value="Cryptochrome/DNA_photolyase_1"/>
</dbReference>
<dbReference type="GO" id="GO:0005634">
    <property type="term" value="C:nucleus"/>
    <property type="evidence" value="ECO:0007669"/>
    <property type="project" value="TreeGrafter"/>
</dbReference>
<accession>A0A8X7XL52</accession>
<keyword evidence="4" id="KW-0157">Chromophore</keyword>
<keyword evidence="3 5" id="KW-0274">FAD</keyword>
<protein>
    <submittedName>
        <fullName evidence="7">CRY2 protein</fullName>
    </submittedName>
</protein>
<dbReference type="EMBL" id="JAATIS010000147">
    <property type="protein sequence ID" value="KAG2470017.1"/>
    <property type="molecule type" value="Genomic_DNA"/>
</dbReference>
<dbReference type="SUPFAM" id="SSF48173">
    <property type="entry name" value="Cryptochrome/photolyase FAD-binding domain"/>
    <property type="match status" value="1"/>
</dbReference>
<evidence type="ECO:0000256" key="1">
    <source>
        <dbReference type="ARBA" id="ARBA00005862"/>
    </source>
</evidence>
<dbReference type="GO" id="GO:0003904">
    <property type="term" value="F:deoxyribodipyrimidine photo-lyase activity"/>
    <property type="evidence" value="ECO:0007669"/>
    <property type="project" value="TreeGrafter"/>
</dbReference>
<evidence type="ECO:0000256" key="4">
    <source>
        <dbReference type="ARBA" id="ARBA00022991"/>
    </source>
</evidence>
<keyword evidence="2 5" id="KW-0285">Flavoprotein</keyword>
<organism evidence="7 8">
    <name type="scientific">Polypterus senegalus</name>
    <name type="common">Senegal bichir</name>
    <dbReference type="NCBI Taxonomy" id="55291"/>
    <lineage>
        <taxon>Eukaryota</taxon>
        <taxon>Metazoa</taxon>
        <taxon>Chordata</taxon>
        <taxon>Craniata</taxon>
        <taxon>Vertebrata</taxon>
        <taxon>Euteleostomi</taxon>
        <taxon>Actinopterygii</taxon>
        <taxon>Polypteriformes</taxon>
        <taxon>Polypteridae</taxon>
        <taxon>Polypterus</taxon>
    </lineage>
</organism>
<evidence type="ECO:0000256" key="5">
    <source>
        <dbReference type="PIRSR" id="PIRSR602081-1"/>
    </source>
</evidence>
<sequence>MKHNSIHWFRKGLRLHDNPALLAALKDCAEIRPIFILDPWFPKNMKVGINRWRFLIESLKDLDCSLRKMNSRLFLVRGKPVEVFPRLFKEWRVTRLTFEIDTEPYAQLRDSQVVEIAKEHGVEVIQKVSNTLYDTERIILENNGKPPLTYVKLQGLLSRLGPPKKPAPSLKGEDLKGIHTPYTDYHDTEFGIPTLEELGLDPAAAGPHLYPGGETEAIRRLDEYMQKSGRTGYPFIDAIMTQLRTEGWIHHLARHAVACFLTRGDLWISWEEGQKVFEEFLLDADWSLNAGNWQWLSASAFFYQFYRIYSPVAFGKKTDKNGDYIRTKEACFVDGKFVHKENLTEDLLETCISHCVLRMG</sequence>
<reference evidence="7 8" key="1">
    <citation type="journal article" date="2021" name="Cell">
        <title>Tracing the genetic footprints of vertebrate landing in non-teleost ray-finned fishes.</title>
        <authorList>
            <person name="Bi X."/>
            <person name="Wang K."/>
            <person name="Yang L."/>
            <person name="Pan H."/>
            <person name="Jiang H."/>
            <person name="Wei Q."/>
            <person name="Fang M."/>
            <person name="Yu H."/>
            <person name="Zhu C."/>
            <person name="Cai Y."/>
            <person name="He Y."/>
            <person name="Gan X."/>
            <person name="Zeng H."/>
            <person name="Yu D."/>
            <person name="Zhu Y."/>
            <person name="Jiang H."/>
            <person name="Qiu Q."/>
            <person name="Yang H."/>
            <person name="Zhang Y.E."/>
            <person name="Wang W."/>
            <person name="Zhu M."/>
            <person name="He S."/>
            <person name="Zhang G."/>
        </authorList>
    </citation>
    <scope>NUCLEOTIDE SEQUENCE [LARGE SCALE GENOMIC DNA]</scope>
    <source>
        <strain evidence="7">Bchr_013</strain>
    </source>
</reference>
<dbReference type="PROSITE" id="PS51645">
    <property type="entry name" value="PHR_CRY_ALPHA_BETA"/>
    <property type="match status" value="1"/>
</dbReference>
<comment type="cofactor">
    <cofactor evidence="5">
        <name>FAD</name>
        <dbReference type="ChEBI" id="CHEBI:57692"/>
    </cofactor>
    <text evidence="5">Binds 1 FAD per subunit.</text>
</comment>
<dbReference type="InterPro" id="IPR014729">
    <property type="entry name" value="Rossmann-like_a/b/a_fold"/>
</dbReference>
<dbReference type="PANTHER" id="PTHR11455:SF9">
    <property type="entry name" value="CRYPTOCHROME CIRCADIAN CLOCK 5 ISOFORM X1"/>
    <property type="match status" value="1"/>
</dbReference>